<proteinExistence type="predicted"/>
<dbReference type="InterPro" id="IPR055079">
    <property type="entry name" value="POP1_C"/>
</dbReference>
<feature type="domain" description="Pop1 N-terminal" evidence="5">
    <location>
        <begin position="96"/>
        <end position="173"/>
    </location>
</feature>
<dbReference type="PANTHER" id="PTHR22731:SF3">
    <property type="entry name" value="RIBONUCLEASES P_MRP PROTEIN SUBUNIT POP1"/>
    <property type="match status" value="1"/>
</dbReference>
<dbReference type="SUPFAM" id="SSF103025">
    <property type="entry name" value="Folate-binding domain"/>
    <property type="match status" value="1"/>
</dbReference>
<keyword evidence="9" id="KW-1185">Reference proteome</keyword>
<sequence>MSKEKGESMADKKRKSETINIIRHVGDRLTELKKIYNDVNTRKSEMLIHQLLPNHIRRRGMSHNPKRLPKRYRAAHINQMQKSGLENKPKKRPSRKYRRRPANLMKEYCRRKLKNVWLETHIWHAKRFKMKDLWGYKVPYSSTNKRYRASYKAIKSHCLIQDISYYSCIEVTGELPILTERLSKIASKDCGLTLTAKCYLNGTREGQATVFKKDSYPYNAIAQISFIWKQNDESRKTIWIFVHPSAYKELLKELIELFETVSVQNLKSTLIRNPKYLNSAINVEIIELKDTLNRYRLTGPFSNSVITKTFSMADKNQNTWLKTYINDNPHYAASYEQQVAIYDSLRNTSSAFEYQTSGVLSLIVTDPRTNRLNAQKIFRTQNDSFNSGNYVLNIPKTASCSPLWNKELRDEIFKTKLPNSELNKLRNEKQLLPAVAAPFEKTLQPIPIILIQRGHLSSLNDRRSNNLGDGWDIIVPAGYGLSTWLSLIKFGARVVAGFEEENLIMNEMKVDIFQPDTVMGIKEYERIGIDETEKYFKKPPNKRINYRKFKISSPFSLPFMKLINEWRKGTDDFYILRNKSLLNELNVAVHKSTDFNFDKIDSNALIPIFMTNNGEYRMSKDCNFGLICLPRCRDIKRALELDYTKTKEPILIEESGHDETEGMRKNVRFNHKKLLKRLRNRRVKAKRKLQAVSEKFVKIQKSQTKDMIEKYFKDMCDLWLPSKSSSIRHQCSREVIGYISKSYFRFTDGKVCAIGYLTCDGLKALMDIFKKFKKLKPFVLTRATNSKNYFKANFHVNF</sequence>
<name>A0A9N9WU77_9DIPT</name>
<evidence type="ECO:0000256" key="2">
    <source>
        <dbReference type="ARBA" id="ARBA00022694"/>
    </source>
</evidence>
<evidence type="ECO:0000259" key="6">
    <source>
        <dbReference type="Pfam" id="PF08170"/>
    </source>
</evidence>
<evidence type="ECO:0000259" key="7">
    <source>
        <dbReference type="Pfam" id="PF22770"/>
    </source>
</evidence>
<keyword evidence="3" id="KW-0539">Nucleus</keyword>
<feature type="domain" description="POP1 C-terminal" evidence="7">
    <location>
        <begin position="623"/>
        <end position="796"/>
    </location>
</feature>
<accession>A0A9N9WU77</accession>
<dbReference type="InterPro" id="IPR012590">
    <property type="entry name" value="POPLD_dom"/>
</dbReference>
<dbReference type="PANTHER" id="PTHR22731">
    <property type="entry name" value="RIBONUCLEASES P/MRP PROTEIN SUBUNIT POP1"/>
    <property type="match status" value="1"/>
</dbReference>
<dbReference type="EMBL" id="OU895878">
    <property type="protein sequence ID" value="CAG9805522.1"/>
    <property type="molecule type" value="Genomic_DNA"/>
</dbReference>
<dbReference type="Proteomes" id="UP001153620">
    <property type="component" value="Chromosome 2"/>
</dbReference>
<comment type="subcellular location">
    <subcellularLocation>
        <location evidence="1">Nucleus</location>
    </subcellularLocation>
</comment>
<feature type="domain" description="POPLD" evidence="6">
    <location>
        <begin position="470"/>
        <end position="558"/>
    </location>
</feature>
<dbReference type="GO" id="GO:0001682">
    <property type="term" value="P:tRNA 5'-leader removal"/>
    <property type="evidence" value="ECO:0007669"/>
    <property type="project" value="InterPro"/>
</dbReference>
<dbReference type="Pfam" id="PF06978">
    <property type="entry name" value="POP1_N"/>
    <property type="match status" value="1"/>
</dbReference>
<dbReference type="InterPro" id="IPR009723">
    <property type="entry name" value="Pop1_N"/>
</dbReference>
<dbReference type="Pfam" id="PF08170">
    <property type="entry name" value="POPLD"/>
    <property type="match status" value="1"/>
</dbReference>
<feature type="compositionally biased region" description="Basic residues" evidence="4">
    <location>
        <begin position="89"/>
        <end position="101"/>
    </location>
</feature>
<evidence type="ECO:0000256" key="3">
    <source>
        <dbReference type="ARBA" id="ARBA00023242"/>
    </source>
</evidence>
<protein>
    <submittedName>
        <fullName evidence="8">Uncharacterized protein</fullName>
    </submittedName>
</protein>
<gene>
    <name evidence="8" type="ORF">CHIRRI_LOCUS8394</name>
</gene>
<evidence type="ECO:0000256" key="1">
    <source>
        <dbReference type="ARBA" id="ARBA00004123"/>
    </source>
</evidence>
<feature type="region of interest" description="Disordered" evidence="4">
    <location>
        <begin position="78"/>
        <end position="101"/>
    </location>
</feature>
<reference evidence="8" key="2">
    <citation type="submission" date="2022-10" db="EMBL/GenBank/DDBJ databases">
        <authorList>
            <consortium name="ENA_rothamsted_submissions"/>
            <consortium name="culmorum"/>
            <person name="King R."/>
        </authorList>
    </citation>
    <scope>NUCLEOTIDE SEQUENCE</scope>
</reference>
<keyword evidence="2" id="KW-0819">tRNA processing</keyword>
<dbReference type="OrthoDB" id="442863at2759"/>
<evidence type="ECO:0000256" key="4">
    <source>
        <dbReference type="SAM" id="MobiDB-lite"/>
    </source>
</evidence>
<evidence type="ECO:0000313" key="9">
    <source>
        <dbReference type="Proteomes" id="UP001153620"/>
    </source>
</evidence>
<dbReference type="InterPro" id="IPR039182">
    <property type="entry name" value="Pop1"/>
</dbReference>
<dbReference type="GO" id="GO:0000172">
    <property type="term" value="C:ribonuclease MRP complex"/>
    <property type="evidence" value="ECO:0007669"/>
    <property type="project" value="InterPro"/>
</dbReference>
<dbReference type="GO" id="GO:0005655">
    <property type="term" value="C:nucleolar ribonuclease P complex"/>
    <property type="evidence" value="ECO:0007669"/>
    <property type="project" value="InterPro"/>
</dbReference>
<reference evidence="8" key="1">
    <citation type="submission" date="2022-01" db="EMBL/GenBank/DDBJ databases">
        <authorList>
            <person name="King R."/>
        </authorList>
    </citation>
    <scope>NUCLEOTIDE SEQUENCE</scope>
</reference>
<evidence type="ECO:0000259" key="5">
    <source>
        <dbReference type="Pfam" id="PF06978"/>
    </source>
</evidence>
<organism evidence="8 9">
    <name type="scientific">Chironomus riparius</name>
    <dbReference type="NCBI Taxonomy" id="315576"/>
    <lineage>
        <taxon>Eukaryota</taxon>
        <taxon>Metazoa</taxon>
        <taxon>Ecdysozoa</taxon>
        <taxon>Arthropoda</taxon>
        <taxon>Hexapoda</taxon>
        <taxon>Insecta</taxon>
        <taxon>Pterygota</taxon>
        <taxon>Neoptera</taxon>
        <taxon>Endopterygota</taxon>
        <taxon>Diptera</taxon>
        <taxon>Nematocera</taxon>
        <taxon>Chironomoidea</taxon>
        <taxon>Chironomidae</taxon>
        <taxon>Chironominae</taxon>
        <taxon>Chironomus</taxon>
    </lineage>
</organism>
<evidence type="ECO:0000313" key="8">
    <source>
        <dbReference type="EMBL" id="CAG9805522.1"/>
    </source>
</evidence>
<dbReference type="AlphaFoldDB" id="A0A9N9WU77"/>
<dbReference type="Pfam" id="PF22770">
    <property type="entry name" value="POP1_C"/>
    <property type="match status" value="1"/>
</dbReference>